<evidence type="ECO:0000313" key="24">
    <source>
        <dbReference type="EMBL" id="KIX15659.1"/>
    </source>
</evidence>
<keyword evidence="25" id="KW-1185">Reference proteome</keyword>
<evidence type="ECO:0000256" key="14">
    <source>
        <dbReference type="ARBA" id="ARBA00064003"/>
    </source>
</evidence>
<feature type="domain" description="Response regulatory" evidence="20">
    <location>
        <begin position="880"/>
        <end position="1001"/>
    </location>
</feature>
<dbReference type="InterPro" id="IPR036641">
    <property type="entry name" value="HPT_dom_sf"/>
</dbReference>
<keyword evidence="8" id="KW-0547">Nucleotide-binding</keyword>
<evidence type="ECO:0000256" key="11">
    <source>
        <dbReference type="ARBA" id="ARBA00022989"/>
    </source>
</evidence>
<comment type="caution">
    <text evidence="24">The sequence shown here is derived from an EMBL/GenBank/DDBJ whole genome shotgun (WGS) entry which is preliminary data.</text>
</comment>
<dbReference type="InterPro" id="IPR036097">
    <property type="entry name" value="HisK_dim/P_sf"/>
</dbReference>
<dbReference type="Pfam" id="PF13188">
    <property type="entry name" value="PAS_8"/>
    <property type="match status" value="1"/>
</dbReference>
<evidence type="ECO:0000313" key="25">
    <source>
        <dbReference type="Proteomes" id="UP000032233"/>
    </source>
</evidence>
<keyword evidence="7 18" id="KW-0812">Transmembrane</keyword>
<feature type="domain" description="HPt" evidence="23">
    <location>
        <begin position="1195"/>
        <end position="1288"/>
    </location>
</feature>
<keyword evidence="10" id="KW-0067">ATP-binding</keyword>
<gene>
    <name evidence="24" type="ORF">X474_03255</name>
</gene>
<dbReference type="PANTHER" id="PTHR45339">
    <property type="entry name" value="HYBRID SIGNAL TRANSDUCTION HISTIDINE KINASE J"/>
    <property type="match status" value="1"/>
</dbReference>
<dbReference type="Pfam" id="PF13426">
    <property type="entry name" value="PAS_9"/>
    <property type="match status" value="2"/>
</dbReference>
<dbReference type="Gene3D" id="1.10.287.130">
    <property type="match status" value="1"/>
</dbReference>
<reference evidence="24 25" key="1">
    <citation type="submission" date="2013-11" db="EMBL/GenBank/DDBJ databases">
        <title>Metagenomic analysis of a methanogenic consortium involved in long chain n-alkane degradation.</title>
        <authorList>
            <person name="Davidova I.A."/>
            <person name="Callaghan A.V."/>
            <person name="Wawrik B."/>
            <person name="Pruitt S."/>
            <person name="Marks C."/>
            <person name="Duncan K.E."/>
            <person name="Suflita J.M."/>
        </authorList>
    </citation>
    <scope>NUCLEOTIDE SEQUENCE [LARGE SCALE GENOMIC DNA]</scope>
    <source>
        <strain evidence="24 25">SPR</strain>
    </source>
</reference>
<dbReference type="SMART" id="SM00388">
    <property type="entry name" value="HisKA"/>
    <property type="match status" value="1"/>
</dbReference>
<feature type="transmembrane region" description="Helical" evidence="18">
    <location>
        <begin position="223"/>
        <end position="243"/>
    </location>
</feature>
<dbReference type="CDD" id="cd16922">
    <property type="entry name" value="HATPase_EvgS-ArcB-TorS-like"/>
    <property type="match status" value="1"/>
</dbReference>
<dbReference type="InterPro" id="IPR011006">
    <property type="entry name" value="CheY-like_superfamily"/>
</dbReference>
<dbReference type="SMART" id="SM00387">
    <property type="entry name" value="HATPase_c"/>
    <property type="match status" value="1"/>
</dbReference>
<dbReference type="Pfam" id="PF02518">
    <property type="entry name" value="HATPase_c"/>
    <property type="match status" value="1"/>
</dbReference>
<evidence type="ECO:0000256" key="2">
    <source>
        <dbReference type="ARBA" id="ARBA00004651"/>
    </source>
</evidence>
<keyword evidence="13 18" id="KW-0472">Membrane</keyword>
<dbReference type="CDD" id="cd00088">
    <property type="entry name" value="HPT"/>
    <property type="match status" value="1"/>
</dbReference>
<keyword evidence="5 17" id="KW-0597">Phosphoprotein</keyword>
<dbReference type="InParanoid" id="A0A0D2JBY8"/>
<dbReference type="PROSITE" id="PS50112">
    <property type="entry name" value="PAS"/>
    <property type="match status" value="2"/>
</dbReference>
<evidence type="ECO:0000259" key="20">
    <source>
        <dbReference type="PROSITE" id="PS50110"/>
    </source>
</evidence>
<dbReference type="STRING" id="1429043.X474_03255"/>
<dbReference type="GO" id="GO:0005886">
    <property type="term" value="C:plasma membrane"/>
    <property type="evidence" value="ECO:0007669"/>
    <property type="project" value="UniProtKB-SubCell"/>
</dbReference>
<dbReference type="Gene3D" id="3.40.50.2300">
    <property type="match status" value="2"/>
</dbReference>
<keyword evidence="12" id="KW-0902">Two-component regulatory system</keyword>
<evidence type="ECO:0000259" key="22">
    <source>
        <dbReference type="PROSITE" id="PS50113"/>
    </source>
</evidence>
<proteinExistence type="predicted"/>
<dbReference type="InterPro" id="IPR000700">
    <property type="entry name" value="PAS-assoc_C"/>
</dbReference>
<accession>A0A0D2JBY8</accession>
<evidence type="ECO:0000256" key="3">
    <source>
        <dbReference type="ARBA" id="ARBA00012438"/>
    </source>
</evidence>
<evidence type="ECO:0000256" key="17">
    <source>
        <dbReference type="PROSITE-ProRule" id="PRU00169"/>
    </source>
</evidence>
<dbReference type="InterPro" id="IPR000014">
    <property type="entry name" value="PAS"/>
</dbReference>
<feature type="transmembrane region" description="Helical" evidence="18">
    <location>
        <begin position="13"/>
        <end position="34"/>
    </location>
</feature>
<comment type="subcellular location">
    <subcellularLocation>
        <location evidence="2">Cell membrane</location>
        <topology evidence="2">Multi-pass membrane protein</topology>
    </subcellularLocation>
</comment>
<keyword evidence="9 24" id="KW-0418">Kinase</keyword>
<dbReference type="PROSITE" id="PS50113">
    <property type="entry name" value="PAC"/>
    <property type="match status" value="1"/>
</dbReference>
<evidence type="ECO:0000256" key="6">
    <source>
        <dbReference type="ARBA" id="ARBA00022679"/>
    </source>
</evidence>
<evidence type="ECO:0000256" key="10">
    <source>
        <dbReference type="ARBA" id="ARBA00022840"/>
    </source>
</evidence>
<evidence type="ECO:0000256" key="15">
    <source>
        <dbReference type="ARBA" id="ARBA00068150"/>
    </source>
</evidence>
<dbReference type="CDD" id="cd00130">
    <property type="entry name" value="PAS"/>
    <property type="match status" value="1"/>
</dbReference>
<evidence type="ECO:0000259" key="21">
    <source>
        <dbReference type="PROSITE" id="PS50112"/>
    </source>
</evidence>
<keyword evidence="4" id="KW-1003">Cell membrane</keyword>
<keyword evidence="6" id="KW-0808">Transferase</keyword>
<dbReference type="SUPFAM" id="SSF55874">
    <property type="entry name" value="ATPase domain of HSP90 chaperone/DNA topoisomerase II/histidine kinase"/>
    <property type="match status" value="1"/>
</dbReference>
<dbReference type="InterPro" id="IPR008207">
    <property type="entry name" value="Sig_transdc_His_kin_Hpt_dom"/>
</dbReference>
<evidence type="ECO:0000259" key="23">
    <source>
        <dbReference type="PROSITE" id="PS50894"/>
    </source>
</evidence>
<dbReference type="GO" id="GO:0005524">
    <property type="term" value="F:ATP binding"/>
    <property type="evidence" value="ECO:0007669"/>
    <property type="project" value="UniProtKB-KW"/>
</dbReference>
<dbReference type="Pfam" id="PF00072">
    <property type="entry name" value="Response_reg"/>
    <property type="match status" value="2"/>
</dbReference>
<dbReference type="SUPFAM" id="SSF55785">
    <property type="entry name" value="PYP-like sensor domain (PAS domain)"/>
    <property type="match status" value="3"/>
</dbReference>
<dbReference type="InterPro" id="IPR035965">
    <property type="entry name" value="PAS-like_dom_sf"/>
</dbReference>
<dbReference type="Pfam" id="PF01627">
    <property type="entry name" value="Hpt"/>
    <property type="match status" value="1"/>
</dbReference>
<dbReference type="EC" id="2.7.13.3" evidence="3"/>
<dbReference type="GO" id="GO:0000155">
    <property type="term" value="F:phosphorelay sensor kinase activity"/>
    <property type="evidence" value="ECO:0007669"/>
    <property type="project" value="InterPro"/>
</dbReference>
<feature type="domain" description="PAS" evidence="21">
    <location>
        <begin position="386"/>
        <end position="431"/>
    </location>
</feature>
<evidence type="ECO:0000256" key="5">
    <source>
        <dbReference type="ARBA" id="ARBA00022553"/>
    </source>
</evidence>
<dbReference type="PROSITE" id="PS50894">
    <property type="entry name" value="HPT"/>
    <property type="match status" value="1"/>
</dbReference>
<evidence type="ECO:0000256" key="7">
    <source>
        <dbReference type="ARBA" id="ARBA00022692"/>
    </source>
</evidence>
<dbReference type="Gene3D" id="3.30.565.10">
    <property type="entry name" value="Histidine kinase-like ATPase, C-terminal domain"/>
    <property type="match status" value="1"/>
</dbReference>
<dbReference type="InterPro" id="IPR004358">
    <property type="entry name" value="Sig_transdc_His_kin-like_C"/>
</dbReference>
<dbReference type="SUPFAM" id="SSF47226">
    <property type="entry name" value="Histidine-containing phosphotransfer domain, HPT domain"/>
    <property type="match status" value="1"/>
</dbReference>
<feature type="domain" description="PAC" evidence="22">
    <location>
        <begin position="335"/>
        <end position="385"/>
    </location>
</feature>
<dbReference type="InterPro" id="IPR003594">
    <property type="entry name" value="HATPase_dom"/>
</dbReference>
<feature type="modified residue" description="4-aspartylphosphate" evidence="17">
    <location>
        <position position="1088"/>
    </location>
</feature>
<comment type="subunit">
    <text evidence="14">At low DSF concentrations, interacts with RpfF.</text>
</comment>
<dbReference type="PROSITE" id="PS50110">
    <property type="entry name" value="RESPONSE_REGULATORY"/>
    <property type="match status" value="2"/>
</dbReference>
<dbReference type="FunFam" id="3.30.565.10:FF:000010">
    <property type="entry name" value="Sensor histidine kinase RcsC"/>
    <property type="match status" value="1"/>
</dbReference>
<dbReference type="Pfam" id="PF00512">
    <property type="entry name" value="HisKA"/>
    <property type="match status" value="1"/>
</dbReference>
<evidence type="ECO:0000256" key="16">
    <source>
        <dbReference type="PROSITE-ProRule" id="PRU00110"/>
    </source>
</evidence>
<organism evidence="24 25">
    <name type="scientific">Dethiosulfatarculus sandiegensis</name>
    <dbReference type="NCBI Taxonomy" id="1429043"/>
    <lineage>
        <taxon>Bacteria</taxon>
        <taxon>Pseudomonadati</taxon>
        <taxon>Thermodesulfobacteriota</taxon>
        <taxon>Desulfarculia</taxon>
        <taxon>Desulfarculales</taxon>
        <taxon>Desulfarculaceae</taxon>
        <taxon>Dethiosulfatarculus</taxon>
    </lineage>
</organism>
<dbReference type="InterPro" id="IPR001789">
    <property type="entry name" value="Sig_transdc_resp-reg_receiver"/>
</dbReference>
<dbReference type="Proteomes" id="UP000032233">
    <property type="component" value="Unassembled WGS sequence"/>
</dbReference>
<dbReference type="Gene3D" id="1.20.120.160">
    <property type="entry name" value="HPT domain"/>
    <property type="match status" value="1"/>
</dbReference>
<dbReference type="InterPro" id="IPR036890">
    <property type="entry name" value="HATPase_C_sf"/>
</dbReference>
<dbReference type="FunFam" id="1.10.287.130:FF:000002">
    <property type="entry name" value="Two-component osmosensing histidine kinase"/>
    <property type="match status" value="1"/>
</dbReference>
<dbReference type="PROSITE" id="PS50109">
    <property type="entry name" value="HIS_KIN"/>
    <property type="match status" value="1"/>
</dbReference>
<comment type="catalytic activity">
    <reaction evidence="1">
        <text>ATP + protein L-histidine = ADP + protein N-phospho-L-histidine.</text>
        <dbReference type="EC" id="2.7.13.3"/>
    </reaction>
</comment>
<sequence>MRFIYQDPIKKKILALLLVIFLGGALLIVTEVLLSHHDKKIQSQLANQVEKSNLGKSIIKNLILIGSNLKDLESARDDKGIDILAEHNLHHIGNISRALKVLKVGGEFVDQMAANFGNVNQIKEKIVYQPEANTAYIMEYIDLSPKIIELKNLSSRLYDLKRQTIKPDPARENPHPNLRFVFLSKQTGSVIQRSREIVNKIFYDTSLTIEKLTQRKTAFEKRFLLIGYGMAALIFILALWLSILTMRQVGKIITERKEYARNLAQAKSTLDTIFAALPVGIVTVGENRIIKTANQAALRIFEHSNEKTLKGLPCSEVFELSFEKGCPLQSGRSSYDNEIVIQAKDGGEISLLKSAIPLKQNDETIILEAFMDITGRKKAERELFEQQNFIKAIFNQAPVGIVVIDQKTHRIININHKALKMIGSTEDQALGAVCHDFICPAERGKCPITDLGLKIDDSERILLNPTGHALPILKSVISLTLGGRECLVECFVDITVRKKAEEALQTQTAKLRAMITGMDAGVVFADANGILNEVNQGFCRIMGLTREKILGRHIDEFHQGKIKKRLKKMLENFQNLQDSSPVTFNRELRGKDFIFRVQPIHRQEKYDGVLLNMVDVTELAEAKRRAEEATTAKSEFLANMSHEIRTPLNGILGMANLLSETGLNSQQSEYTELLTESTASLLDIINDILDFSKIEARKLAIEPYPFDLVAMVENILALFTNQANQKKVELILRQGSGIAGQYLGDAGRIGQVLRNLVNNALKFTETGHVLVNLEKTSEKNGNHLVNITVQDTGIGISPDKLELIFEQFSQADASTTRRYGGTGLGLTISKELVELMEGEFLVNSAQGEGSTFTFTLPLPALKSPSEDQSPRPDDNLLDLNILVVDDNHTNQKIFKEYLENAGLRAQTADSAGQALSMLEEACRNNNPYHLAILDHLMPQMDGLTLAQKIKDDPELKSTVLVMASSAAIYIDREKFYQKGINAFLPKPISPSKLLDSLALAWDAGLRRHKNDQTQEFTIRPLPTSENRPHHQATDLSKTKVLLVEDNPANQKAALWLLKKTGARVFVANNGAEAVRMVAGNSYDLVLMDVQMPILDGLEATRTIRQKESPNQHLPIIAMTANAMAGDRARCLEAGMDDYITKPVVKDALIAIVLKWIGIENSNSVIEKDSPQTKDEGSEKQPVFDYEAALNRYDGDTEILFELTSDFLHDSRKRLSKLKQHIKDQDVQGSRLEAHAIKGAASYVSAEAARAVALNLENTCKNGKFSQASSLVPWLSDELDRFEKVIKKYQN</sequence>
<dbReference type="PANTHER" id="PTHR45339:SF1">
    <property type="entry name" value="HYBRID SIGNAL TRANSDUCTION HISTIDINE KINASE J"/>
    <property type="match status" value="1"/>
</dbReference>
<dbReference type="EMBL" id="AZAC01000002">
    <property type="protein sequence ID" value="KIX15659.1"/>
    <property type="molecule type" value="Genomic_DNA"/>
</dbReference>
<dbReference type="SMART" id="SM00091">
    <property type="entry name" value="PAS"/>
    <property type="match status" value="3"/>
</dbReference>
<dbReference type="InterPro" id="IPR003661">
    <property type="entry name" value="HisK_dim/P_dom"/>
</dbReference>
<dbReference type="NCBIfam" id="TIGR00229">
    <property type="entry name" value="sensory_box"/>
    <property type="match status" value="3"/>
</dbReference>
<evidence type="ECO:0000256" key="12">
    <source>
        <dbReference type="ARBA" id="ARBA00023012"/>
    </source>
</evidence>
<feature type="modified residue" description="Phosphohistidine" evidence="16">
    <location>
        <position position="1234"/>
    </location>
</feature>
<feature type="modified residue" description="4-aspartylphosphate" evidence="17">
    <location>
        <position position="934"/>
    </location>
</feature>
<keyword evidence="11 18" id="KW-1133">Transmembrane helix</keyword>
<evidence type="ECO:0000256" key="13">
    <source>
        <dbReference type="ARBA" id="ARBA00023136"/>
    </source>
</evidence>
<feature type="domain" description="Histidine kinase" evidence="19">
    <location>
        <begin position="639"/>
        <end position="860"/>
    </location>
</feature>
<feature type="domain" description="PAS" evidence="21">
    <location>
        <begin position="507"/>
        <end position="577"/>
    </location>
</feature>
<dbReference type="SMART" id="SM00448">
    <property type="entry name" value="REC"/>
    <property type="match status" value="2"/>
</dbReference>
<evidence type="ECO:0000256" key="4">
    <source>
        <dbReference type="ARBA" id="ARBA00022475"/>
    </source>
</evidence>
<dbReference type="Gene3D" id="3.30.450.20">
    <property type="entry name" value="PAS domain"/>
    <property type="match status" value="3"/>
</dbReference>
<dbReference type="OrthoDB" id="9758705at2"/>
<feature type="domain" description="Response regulatory" evidence="20">
    <location>
        <begin position="1039"/>
        <end position="1156"/>
    </location>
</feature>
<evidence type="ECO:0000256" key="18">
    <source>
        <dbReference type="SAM" id="Phobius"/>
    </source>
</evidence>
<evidence type="ECO:0000256" key="1">
    <source>
        <dbReference type="ARBA" id="ARBA00000085"/>
    </source>
</evidence>
<dbReference type="CDD" id="cd17546">
    <property type="entry name" value="REC_hyHK_CKI1_RcsC-like"/>
    <property type="match status" value="1"/>
</dbReference>
<dbReference type="SUPFAM" id="SSF52172">
    <property type="entry name" value="CheY-like"/>
    <property type="match status" value="2"/>
</dbReference>
<dbReference type="CDD" id="cd00082">
    <property type="entry name" value="HisKA"/>
    <property type="match status" value="1"/>
</dbReference>
<name>A0A0D2JBY8_9BACT</name>
<dbReference type="RefSeq" id="WP_052514787.1">
    <property type="nucleotide sequence ID" value="NZ_AZAC01000002.1"/>
</dbReference>
<protein>
    <recommendedName>
        <fullName evidence="15">Sensory/regulatory protein RpfC</fullName>
        <ecNumber evidence="3">2.7.13.3</ecNumber>
    </recommendedName>
</protein>
<evidence type="ECO:0000256" key="9">
    <source>
        <dbReference type="ARBA" id="ARBA00022777"/>
    </source>
</evidence>
<dbReference type="PRINTS" id="PR00344">
    <property type="entry name" value="BCTRLSENSOR"/>
</dbReference>
<evidence type="ECO:0000256" key="8">
    <source>
        <dbReference type="ARBA" id="ARBA00022741"/>
    </source>
</evidence>
<dbReference type="SUPFAM" id="SSF47384">
    <property type="entry name" value="Homodimeric domain of signal transducing histidine kinase"/>
    <property type="match status" value="1"/>
</dbReference>
<evidence type="ECO:0000259" key="19">
    <source>
        <dbReference type="PROSITE" id="PS50109"/>
    </source>
</evidence>
<dbReference type="InterPro" id="IPR005467">
    <property type="entry name" value="His_kinase_dom"/>
</dbReference>